<comment type="cofactor">
    <cofactor evidence="9">
        <name>Mg(2+)</name>
        <dbReference type="ChEBI" id="CHEBI:18420"/>
    </cofactor>
</comment>
<keyword evidence="9" id="KW-1003">Cell membrane</keyword>
<dbReference type="GO" id="GO:0006814">
    <property type="term" value="P:sodium ion transport"/>
    <property type="evidence" value="ECO:0007669"/>
    <property type="project" value="UniProtKB-UniRule"/>
</dbReference>
<feature type="transmembrane region" description="Helical" evidence="9">
    <location>
        <begin position="391"/>
        <end position="413"/>
    </location>
</feature>
<keyword evidence="6 9" id="KW-1133">Transmembrane helix</keyword>
<evidence type="ECO:0000313" key="11">
    <source>
        <dbReference type="Proteomes" id="UP000198816"/>
    </source>
</evidence>
<feature type="site" description="Determinant of potassium dependence" evidence="9">
    <location>
        <position position="451"/>
    </location>
</feature>
<feature type="transmembrane region" description="Helical" evidence="9">
    <location>
        <begin position="456"/>
        <end position="474"/>
    </location>
</feature>
<feature type="transmembrane region" description="Helical" evidence="9">
    <location>
        <begin position="494"/>
        <end position="520"/>
    </location>
</feature>
<evidence type="ECO:0000256" key="6">
    <source>
        <dbReference type="ARBA" id="ARBA00022989"/>
    </source>
</evidence>
<keyword evidence="2 9" id="KW-0813">Transport</keyword>
<evidence type="ECO:0000256" key="3">
    <source>
        <dbReference type="ARBA" id="ARBA00022692"/>
    </source>
</evidence>
<keyword evidence="5 9" id="KW-1278">Translocase</keyword>
<feature type="transmembrane region" description="Helical" evidence="9">
    <location>
        <begin position="585"/>
        <end position="608"/>
    </location>
</feature>
<feature type="transmembrane region" description="Helical" evidence="9">
    <location>
        <begin position="154"/>
        <end position="172"/>
    </location>
</feature>
<evidence type="ECO:0000313" key="10">
    <source>
        <dbReference type="EMBL" id="SDW64373.1"/>
    </source>
</evidence>
<dbReference type="GO" id="GO:0004427">
    <property type="term" value="F:inorganic diphosphate phosphatase activity"/>
    <property type="evidence" value="ECO:0007669"/>
    <property type="project" value="UniProtKB-UniRule"/>
</dbReference>
<dbReference type="NCBIfam" id="TIGR01104">
    <property type="entry name" value="V_PPase"/>
    <property type="match status" value="1"/>
</dbReference>
<comment type="subcellular location">
    <subcellularLocation>
        <location evidence="9">Cell membrane</location>
        <topology evidence="9">Multi-pass membrane protein</topology>
    </subcellularLocation>
    <subcellularLocation>
        <location evidence="1">Endomembrane system</location>
        <topology evidence="1">Multi-pass membrane protein</topology>
    </subcellularLocation>
</comment>
<reference evidence="11" key="1">
    <citation type="submission" date="2016-10" db="EMBL/GenBank/DDBJ databases">
        <authorList>
            <person name="Varghese N."/>
            <person name="Submissions S."/>
        </authorList>
    </citation>
    <scope>NUCLEOTIDE SEQUENCE [LARGE SCALE GENOMIC DNA]</scope>
    <source>
        <strain evidence="11">DSM 217</strain>
    </source>
</reference>
<dbReference type="GO" id="GO:0000287">
    <property type="term" value="F:magnesium ion binding"/>
    <property type="evidence" value="ECO:0007669"/>
    <property type="project" value="UniProtKB-UniRule"/>
</dbReference>
<dbReference type="Pfam" id="PF03030">
    <property type="entry name" value="H_PPase"/>
    <property type="match status" value="1"/>
</dbReference>
<dbReference type="NCBIfam" id="NF001961">
    <property type="entry name" value="PRK00733.3-6"/>
    <property type="match status" value="1"/>
</dbReference>
<evidence type="ECO:0000256" key="1">
    <source>
        <dbReference type="ARBA" id="ARBA00004127"/>
    </source>
</evidence>
<feature type="transmembrane region" description="Helical" evidence="9">
    <location>
        <begin position="560"/>
        <end position="579"/>
    </location>
</feature>
<evidence type="ECO:0000256" key="5">
    <source>
        <dbReference type="ARBA" id="ARBA00022967"/>
    </source>
</evidence>
<feature type="transmembrane region" description="Helical" evidence="9">
    <location>
        <begin position="79"/>
        <end position="100"/>
    </location>
</feature>
<feature type="transmembrane region" description="Helical" evidence="9">
    <location>
        <begin position="258"/>
        <end position="280"/>
    </location>
</feature>
<dbReference type="GO" id="GO:0009678">
    <property type="term" value="F:diphosphate hydrolysis-driven proton transmembrane transporter activity"/>
    <property type="evidence" value="ECO:0007669"/>
    <property type="project" value="UniProtKB-UniRule"/>
</dbReference>
<dbReference type="RefSeq" id="WP_093030263.1">
    <property type="nucleotide sequence ID" value="NZ_FNNZ01000006.1"/>
</dbReference>
<comment type="subunit">
    <text evidence="9">Homodimer.</text>
</comment>
<comment type="similarity">
    <text evidence="9">Belongs to the H(+)-translocating pyrophosphatase (TC 3.A.10) family. K(+)-stimulated subfamily.</text>
</comment>
<feature type="transmembrane region" description="Helical" evidence="9">
    <location>
        <begin position="292"/>
        <end position="314"/>
    </location>
</feature>
<keyword evidence="7 9" id="KW-0406">Ion transport</keyword>
<feature type="transmembrane region" description="Helical" evidence="9">
    <location>
        <begin position="651"/>
        <end position="667"/>
    </location>
</feature>
<keyword evidence="9" id="KW-0915">Sodium</keyword>
<evidence type="ECO:0000256" key="2">
    <source>
        <dbReference type="ARBA" id="ARBA00022448"/>
    </source>
</evidence>
<comment type="catalytic activity">
    <reaction evidence="9">
        <text>Na(+)(in) + diphosphate + H2O = Na(+)(out) + 2 phosphate + H(+)</text>
        <dbReference type="Rhea" id="RHEA:57884"/>
        <dbReference type="ChEBI" id="CHEBI:15377"/>
        <dbReference type="ChEBI" id="CHEBI:15378"/>
        <dbReference type="ChEBI" id="CHEBI:29101"/>
        <dbReference type="ChEBI" id="CHEBI:33019"/>
        <dbReference type="ChEBI" id="CHEBI:43474"/>
        <dbReference type="EC" id="7.2.3.1"/>
    </reaction>
</comment>
<sequence>MSFNALIPLLLGMFGLWAAYYIFKLVLAYPEGEDKVKAIADEIHLGAMVFMKREMMLLGIFCVVVLVLLTWFLGWKTGLAFVIGATASASAGFLGMFSATKANVRTTTAAHTLGAPAALTVAFYGGSVMGLLVASLGLLGLGFLYFFFGGNPEASHAIHGFGVGASSVALFYRVGGGIFTKSADVGADLVGKIEAGIPEDDPRNPGVIADNVGDNVGDVAGMGSDIFESYCGAQIATIAIAATMSATTLAVLGAQSSLMFLPLALASAGLLCSLAGIFLVKSVSANKPATALRTGTIGATLLFIAVSFLVVWMIDVSNYIWWSVLAGAVGGIIIGLVTEYYTSAAPVRRIAKSGETGPATVMISGLAVGMQSVVIPVLTIALIIYVSSHMAGLYGVGIAAVGMLATVGITMAIDAYGPVADNAGGIAEMGGLGAETRKITDSLDELGNTTAAIGKGFAIGAAALAALTIIAAYIETLHVMIPDFALSLGDPDVLMGMLIGGAIPFLIAAITMTAVGDAAFEMINEIRRQFHEIPGLLEGTAKPDTARCIDIATTAAIKRMILPGVIAVSAPAVVGFGIGPEALGGMLGGALLAGVLLALMMANAGGAWDNAKKFVEKGNLGGKGSTVHSATVVGDTVGDPFKDTSGPSMNILINVMAIVSLTIAPLLG</sequence>
<comment type="caution">
    <text evidence="9">Lacks conserved residue(s) required for the propagation of feature annotation.</text>
</comment>
<dbReference type="InterPro" id="IPR004131">
    <property type="entry name" value="PPase-energised_H-pump"/>
</dbReference>
<dbReference type="OrthoDB" id="9808652at2"/>
<dbReference type="STRING" id="1058.SAMN05421783_106176"/>
<comment type="activity regulation">
    <text evidence="9">Requires K(+) for maximal activity.</text>
</comment>
<evidence type="ECO:0000256" key="4">
    <source>
        <dbReference type="ARBA" id="ARBA00022842"/>
    </source>
</evidence>
<dbReference type="EC" id="7.2.3.1" evidence="9"/>
<dbReference type="EMBL" id="FNNZ01000006">
    <property type="protein sequence ID" value="SDW64373.1"/>
    <property type="molecule type" value="Genomic_DNA"/>
</dbReference>
<feature type="transmembrane region" description="Helical" evidence="9">
    <location>
        <begin position="230"/>
        <end position="252"/>
    </location>
</feature>
<dbReference type="GO" id="GO:0005886">
    <property type="term" value="C:plasma membrane"/>
    <property type="evidence" value="ECO:0007669"/>
    <property type="project" value="UniProtKB-SubCell"/>
</dbReference>
<gene>
    <name evidence="9" type="primary">hppA</name>
    <name evidence="10" type="ORF">SAMN05421783_106176</name>
</gene>
<organism evidence="10 11">
    <name type="scientific">Thiocapsa roseopersicina</name>
    <dbReference type="NCBI Taxonomy" id="1058"/>
    <lineage>
        <taxon>Bacteria</taxon>
        <taxon>Pseudomonadati</taxon>
        <taxon>Pseudomonadota</taxon>
        <taxon>Gammaproteobacteria</taxon>
        <taxon>Chromatiales</taxon>
        <taxon>Chromatiaceae</taxon>
        <taxon>Thiocapsa</taxon>
    </lineage>
</organism>
<dbReference type="PIRSF" id="PIRSF001265">
    <property type="entry name" value="H+-PPase"/>
    <property type="match status" value="1"/>
</dbReference>
<accession>A0A1H2V7T0</accession>
<dbReference type="NCBIfam" id="NF001960">
    <property type="entry name" value="PRK00733.3-5"/>
    <property type="match status" value="1"/>
</dbReference>
<keyword evidence="9" id="KW-0630">Potassium</keyword>
<feature type="transmembrane region" description="Helical" evidence="9">
    <location>
        <begin position="320"/>
        <end position="341"/>
    </location>
</feature>
<feature type="transmembrane region" description="Helical" evidence="9">
    <location>
        <begin position="55"/>
        <end position="73"/>
    </location>
</feature>
<keyword evidence="9" id="KW-0739">Sodium transport</keyword>
<dbReference type="AlphaFoldDB" id="A0A1H2V7T0"/>
<feature type="transmembrane region" description="Helical" evidence="9">
    <location>
        <begin position="6"/>
        <end position="27"/>
    </location>
</feature>
<protein>
    <recommendedName>
        <fullName evidence="9">Putative K(+)-stimulated pyrophosphate-energized sodium pump</fullName>
        <ecNumber evidence="9">7.2.3.1</ecNumber>
    </recommendedName>
    <alternativeName>
        <fullName evidence="9">Membrane-bound sodium-translocating pyrophosphatase</fullName>
    </alternativeName>
    <alternativeName>
        <fullName evidence="9">Pyrophosphate-energized inorganic pyrophosphatase</fullName>
        <shortName evidence="9">Na(+)-PPase</shortName>
    </alternativeName>
</protein>
<dbReference type="GO" id="GO:0012505">
    <property type="term" value="C:endomembrane system"/>
    <property type="evidence" value="ECO:0007669"/>
    <property type="project" value="UniProtKB-SubCell"/>
</dbReference>
<keyword evidence="4 9" id="KW-0460">Magnesium</keyword>
<feature type="transmembrane region" description="Helical" evidence="9">
    <location>
        <begin position="361"/>
        <end position="385"/>
    </location>
</feature>
<name>A0A1H2V7T0_THIRO</name>
<evidence type="ECO:0000256" key="7">
    <source>
        <dbReference type="ARBA" id="ARBA00023065"/>
    </source>
</evidence>
<comment type="function">
    <text evidence="9">Sodium pump that utilizes the energy of pyrophosphate hydrolysis as the driving force for Na(+) movement across the membrane.</text>
</comment>
<keyword evidence="3 9" id="KW-0812">Transmembrane</keyword>
<proteinExistence type="inferred from homology"/>
<keyword evidence="11" id="KW-1185">Reference proteome</keyword>
<evidence type="ECO:0000256" key="8">
    <source>
        <dbReference type="ARBA" id="ARBA00023136"/>
    </source>
</evidence>
<dbReference type="Proteomes" id="UP000198816">
    <property type="component" value="Unassembled WGS sequence"/>
</dbReference>
<dbReference type="PANTHER" id="PTHR31998">
    <property type="entry name" value="K(+)-INSENSITIVE PYROPHOSPHATE-ENERGIZED PROTON PUMP"/>
    <property type="match status" value="1"/>
</dbReference>
<keyword evidence="8 9" id="KW-0472">Membrane</keyword>
<dbReference type="HAMAP" id="MF_01129">
    <property type="entry name" value="PPase_energized_pump"/>
    <property type="match status" value="1"/>
</dbReference>
<feature type="transmembrane region" description="Helical" evidence="9">
    <location>
        <begin position="121"/>
        <end position="148"/>
    </location>
</feature>
<dbReference type="GO" id="GO:0030955">
    <property type="term" value="F:potassium ion binding"/>
    <property type="evidence" value="ECO:0007669"/>
    <property type="project" value="UniProtKB-UniRule"/>
</dbReference>
<evidence type="ECO:0000256" key="9">
    <source>
        <dbReference type="HAMAP-Rule" id="MF_01129"/>
    </source>
</evidence>